<comment type="caution">
    <text evidence="1">The sequence shown here is derived from an EMBL/GenBank/DDBJ whole genome shotgun (WGS) entry which is preliminary data.</text>
</comment>
<keyword evidence="1" id="KW-0418">Kinase</keyword>
<organism evidence="1 2">
    <name type="scientific">Oceanobacillus kapialis</name>
    <dbReference type="NCBI Taxonomy" id="481353"/>
    <lineage>
        <taxon>Bacteria</taxon>
        <taxon>Bacillati</taxon>
        <taxon>Bacillota</taxon>
        <taxon>Bacilli</taxon>
        <taxon>Bacillales</taxon>
        <taxon>Bacillaceae</taxon>
        <taxon>Oceanobacillus</taxon>
    </lineage>
</organism>
<dbReference type="EMBL" id="JBHUMX010000035">
    <property type="protein sequence ID" value="MFD2628981.1"/>
    <property type="molecule type" value="Genomic_DNA"/>
</dbReference>
<evidence type="ECO:0000313" key="2">
    <source>
        <dbReference type="Proteomes" id="UP001597451"/>
    </source>
</evidence>
<protein>
    <submittedName>
        <fullName evidence="1">Kinase-associated lipoprotein B</fullName>
    </submittedName>
</protein>
<evidence type="ECO:0000313" key="1">
    <source>
        <dbReference type="EMBL" id="MFD2628981.1"/>
    </source>
</evidence>
<keyword evidence="1" id="KW-0449">Lipoprotein</keyword>
<dbReference type="Gene3D" id="2.30.30.430">
    <property type="entry name" value="Kinase associated protein B domain"/>
    <property type="match status" value="1"/>
</dbReference>
<sequence length="127" mass="14796">MMMTDKQIGDKVKAHYKSGTYLGKIVQDRGDKFLVEVLAVWKHPMQGDLHNPNQTEGVFFHERKALAFHEKMNVKKPAVHSFEATIPDYKESLLEAVQTYKETLKQKDTPYNREALATLERLEKEYK</sequence>
<dbReference type="RefSeq" id="WP_379561744.1">
    <property type="nucleotide sequence ID" value="NZ_JBHUMX010000035.1"/>
</dbReference>
<dbReference type="GO" id="GO:0016301">
    <property type="term" value="F:kinase activity"/>
    <property type="evidence" value="ECO:0007669"/>
    <property type="project" value="UniProtKB-KW"/>
</dbReference>
<keyword evidence="1" id="KW-0808">Transferase</keyword>
<reference evidence="2" key="1">
    <citation type="journal article" date="2019" name="Int. J. Syst. Evol. Microbiol.">
        <title>The Global Catalogue of Microorganisms (GCM) 10K type strain sequencing project: providing services to taxonomists for standard genome sequencing and annotation.</title>
        <authorList>
            <consortium name="The Broad Institute Genomics Platform"/>
            <consortium name="The Broad Institute Genome Sequencing Center for Infectious Disease"/>
            <person name="Wu L."/>
            <person name="Ma J."/>
        </authorList>
    </citation>
    <scope>NUCLEOTIDE SEQUENCE [LARGE SCALE GENOMIC DNA]</scope>
    <source>
        <strain evidence="2">TISTR 1858</strain>
    </source>
</reference>
<gene>
    <name evidence="1" type="ORF">ACFSUN_09350</name>
</gene>
<dbReference type="InterPro" id="IPR038080">
    <property type="entry name" value="KapB_sf"/>
</dbReference>
<dbReference type="Proteomes" id="UP001597451">
    <property type="component" value="Unassembled WGS sequence"/>
</dbReference>
<dbReference type="SUPFAM" id="SSF141251">
    <property type="entry name" value="Kinase-associated protein B-like"/>
    <property type="match status" value="1"/>
</dbReference>
<keyword evidence="2" id="KW-1185">Reference proteome</keyword>
<proteinExistence type="predicted"/>
<dbReference type="InterPro" id="IPR014916">
    <property type="entry name" value="KapB"/>
</dbReference>
<dbReference type="Pfam" id="PF08810">
    <property type="entry name" value="KapB"/>
    <property type="match status" value="1"/>
</dbReference>
<name>A0ABW5Q0S9_9BACI</name>
<accession>A0ABW5Q0S9</accession>
<dbReference type="SMART" id="SM01298">
    <property type="entry name" value="KapB"/>
    <property type="match status" value="1"/>
</dbReference>